<evidence type="ECO:0000313" key="2">
    <source>
        <dbReference type="EMBL" id="KAF5599373.1"/>
    </source>
</evidence>
<sequence length="281" mass="31115">MFSEPFIPLLRYITISVPTLSVMVRWSLGRLIQQDVSVDLGYTTPVARQSIGHSATPYLDSPREKLKQDAPQQPCSHPPSLKHSTIDKKKKEVFGAKEMKKSAREFRIAWIVVKNSKGPFESCFEGLFTAQLTRVLHVETVHLVCPCVVVEIAYTQQGKKLKKLAKAYTRGTKGKIQLLSRTSALMQYQGLQTPGQIASPPSPAEQDTALVPVDSQSSNNYALDAVVNYNRLIIAIDFGETNSSVSWSLMPTDILSDTIVLAALERFKVQACAGPVVIDRR</sequence>
<evidence type="ECO:0000256" key="1">
    <source>
        <dbReference type="SAM" id="MobiDB-lite"/>
    </source>
</evidence>
<gene>
    <name evidence="2" type="ORF">FPANT_3488</name>
</gene>
<reference evidence="2 3" key="1">
    <citation type="submission" date="2020-05" db="EMBL/GenBank/DDBJ databases">
        <title>Identification and distribution of gene clusters putatively required for synthesis of sphingolipid metabolism inhibitors in phylogenetically diverse species of the filamentous fungus Fusarium.</title>
        <authorList>
            <person name="Kim H.-S."/>
            <person name="Busman M."/>
            <person name="Brown D.W."/>
            <person name="Divon H."/>
            <person name="Uhlig S."/>
            <person name="Proctor R.H."/>
        </authorList>
    </citation>
    <scope>NUCLEOTIDE SEQUENCE [LARGE SCALE GENOMIC DNA]</scope>
    <source>
        <strain evidence="2 3">NRRL 25211</strain>
    </source>
</reference>
<feature type="region of interest" description="Disordered" evidence="1">
    <location>
        <begin position="53"/>
        <end position="83"/>
    </location>
</feature>
<protein>
    <submittedName>
        <fullName evidence="2">Uncharacterized protein</fullName>
    </submittedName>
</protein>
<accession>A0A8H5UV62</accession>
<proteinExistence type="predicted"/>
<name>A0A8H5UV62_9HYPO</name>
<keyword evidence="3" id="KW-1185">Reference proteome</keyword>
<evidence type="ECO:0000313" key="3">
    <source>
        <dbReference type="Proteomes" id="UP000544095"/>
    </source>
</evidence>
<comment type="caution">
    <text evidence="2">The sequence shown here is derived from an EMBL/GenBank/DDBJ whole genome shotgun (WGS) entry which is preliminary data.</text>
</comment>
<organism evidence="2 3">
    <name type="scientific">Fusarium pseudoanthophilum</name>
    <dbReference type="NCBI Taxonomy" id="48495"/>
    <lineage>
        <taxon>Eukaryota</taxon>
        <taxon>Fungi</taxon>
        <taxon>Dikarya</taxon>
        <taxon>Ascomycota</taxon>
        <taxon>Pezizomycotina</taxon>
        <taxon>Sordariomycetes</taxon>
        <taxon>Hypocreomycetidae</taxon>
        <taxon>Hypocreales</taxon>
        <taxon>Nectriaceae</taxon>
        <taxon>Fusarium</taxon>
        <taxon>Fusarium fujikuroi species complex</taxon>
    </lineage>
</organism>
<dbReference type="EMBL" id="JAAOAR010000157">
    <property type="protein sequence ID" value="KAF5599373.1"/>
    <property type="molecule type" value="Genomic_DNA"/>
</dbReference>
<dbReference type="Proteomes" id="UP000544095">
    <property type="component" value="Unassembled WGS sequence"/>
</dbReference>
<dbReference type="AlphaFoldDB" id="A0A8H5UV62"/>